<comment type="caution">
    <text evidence="3">The sequence shown here is derived from an EMBL/GenBank/DDBJ whole genome shotgun (WGS) entry which is preliminary data.</text>
</comment>
<dbReference type="Proteomes" id="UP001294444">
    <property type="component" value="Unassembled WGS sequence"/>
</dbReference>
<dbReference type="SUPFAM" id="SSF53474">
    <property type="entry name" value="alpha/beta-Hydrolases"/>
    <property type="match status" value="1"/>
</dbReference>
<dbReference type="GO" id="GO:0005789">
    <property type="term" value="C:endoplasmic reticulum membrane"/>
    <property type="evidence" value="ECO:0007669"/>
    <property type="project" value="TreeGrafter"/>
</dbReference>
<dbReference type="GO" id="GO:0047372">
    <property type="term" value="F:monoacylglycerol lipase activity"/>
    <property type="evidence" value="ECO:0007669"/>
    <property type="project" value="TreeGrafter"/>
</dbReference>
<feature type="domain" description="AB hydrolase-1" evidence="2">
    <location>
        <begin position="132"/>
        <end position="240"/>
    </location>
</feature>
<evidence type="ECO:0000313" key="4">
    <source>
        <dbReference type="Proteomes" id="UP001294444"/>
    </source>
</evidence>
<keyword evidence="1" id="KW-0812">Transmembrane</keyword>
<dbReference type="Pfam" id="PF00561">
    <property type="entry name" value="Abhydrolase_1"/>
    <property type="match status" value="1"/>
</dbReference>
<dbReference type="PANTHER" id="PTHR12277:SF194">
    <property type="entry name" value="FI04476P"/>
    <property type="match status" value="1"/>
</dbReference>
<dbReference type="PANTHER" id="PTHR12277">
    <property type="entry name" value="ALPHA/BETA HYDROLASE DOMAIN-CONTAINING PROTEIN"/>
    <property type="match status" value="1"/>
</dbReference>
<proteinExistence type="predicted"/>
<dbReference type="EMBL" id="OAPG01000003">
    <property type="protein sequence ID" value="SNX82832.1"/>
    <property type="molecule type" value="Genomic_DNA"/>
</dbReference>
<protein>
    <recommendedName>
        <fullName evidence="2">AB hydrolase-1 domain-containing protein</fullName>
    </recommendedName>
</protein>
<reference evidence="3" key="1">
    <citation type="submission" date="2023-10" db="EMBL/GenBank/DDBJ databases">
        <authorList>
            <person name="Guldener U."/>
        </authorList>
    </citation>
    <scope>NUCLEOTIDE SEQUENCE</scope>
    <source>
        <strain evidence="3">Mp4</strain>
    </source>
</reference>
<organism evidence="3 4">
    <name type="scientific">Melanopsichium pennsylvanicum</name>
    <dbReference type="NCBI Taxonomy" id="63383"/>
    <lineage>
        <taxon>Eukaryota</taxon>
        <taxon>Fungi</taxon>
        <taxon>Dikarya</taxon>
        <taxon>Basidiomycota</taxon>
        <taxon>Ustilaginomycotina</taxon>
        <taxon>Ustilaginomycetes</taxon>
        <taxon>Ustilaginales</taxon>
        <taxon>Ustilaginaceae</taxon>
        <taxon>Melanopsichium</taxon>
    </lineage>
</organism>
<evidence type="ECO:0000259" key="2">
    <source>
        <dbReference type="Pfam" id="PF00561"/>
    </source>
</evidence>
<dbReference type="Gene3D" id="3.40.50.1820">
    <property type="entry name" value="alpha/beta hydrolase"/>
    <property type="match status" value="1"/>
</dbReference>
<dbReference type="GO" id="GO:0052651">
    <property type="term" value="P:monoacylglycerol catabolic process"/>
    <property type="evidence" value="ECO:0007669"/>
    <property type="project" value="TreeGrafter"/>
</dbReference>
<dbReference type="InterPro" id="IPR029058">
    <property type="entry name" value="AB_hydrolase_fold"/>
</dbReference>
<keyword evidence="4" id="KW-1185">Reference proteome</keyword>
<evidence type="ECO:0000256" key="1">
    <source>
        <dbReference type="SAM" id="Phobius"/>
    </source>
</evidence>
<feature type="transmembrane region" description="Helical" evidence="1">
    <location>
        <begin position="21"/>
        <end position="44"/>
    </location>
</feature>
<keyword evidence="1" id="KW-1133">Transmembrane helix</keyword>
<dbReference type="AlphaFoldDB" id="A0AAJ5C3Q7"/>
<dbReference type="InterPro" id="IPR000073">
    <property type="entry name" value="AB_hydrolase_1"/>
</dbReference>
<sequence>MSSKSTPPSTTSAGISVIRQALYFPLGLAALYLTFFLGLLTPIFQRHFIFLHAIQYPFFPAYDQPHKYGLAPFKTRNLTFSTSDGERIGAWHILPEIFYQSHLSINTHDHDQEQEQEQWDEEVYDRAMREYPTILYLHGNSMNRAAPFRIAAYSAMTSRMDVNVVAIDYRGFGDSTGVPSEQGLAIDAEAAYGWIRKKQRSSSQSIAVFGQSLGTGIATLVAEKLEQLGTPLKGVVLMAPYTDLKALVKDFKLAGLFPVLAPIGVIPFNNLILDKFLKTQLRTITTLPNLIQPSASHETSIVLLHAKDDPVIPVKHSRVLFETLLKHASHTTQPKVLKRTIAQSATIQRFNPPSSSSSSSSSFLYQNGEENKATVTLIETEFGGHDQLTEGALDLVRLALKLPSHLSA</sequence>
<dbReference type="GO" id="GO:0006660">
    <property type="term" value="P:phosphatidylserine catabolic process"/>
    <property type="evidence" value="ECO:0007669"/>
    <property type="project" value="TreeGrafter"/>
</dbReference>
<gene>
    <name evidence="3" type="ORF">MEPE_01538</name>
</gene>
<keyword evidence="1" id="KW-0472">Membrane</keyword>
<name>A0AAJ5C3Q7_9BASI</name>
<dbReference type="GO" id="GO:0004622">
    <property type="term" value="F:phosphatidylcholine lysophospholipase activity"/>
    <property type="evidence" value="ECO:0007669"/>
    <property type="project" value="TreeGrafter"/>
</dbReference>
<evidence type="ECO:0000313" key="3">
    <source>
        <dbReference type="EMBL" id="SNX82832.1"/>
    </source>
</evidence>
<accession>A0AAJ5C3Q7</accession>